<dbReference type="PANTHER" id="PTHR30273:SF2">
    <property type="entry name" value="PROTEIN FECR"/>
    <property type="match status" value="1"/>
</dbReference>
<keyword evidence="1" id="KW-1133">Transmembrane helix</keyword>
<organism evidence="4 5">
    <name type="scientific">Sphingomonas floccifaciens</name>
    <dbReference type="NCBI Taxonomy" id="1844115"/>
    <lineage>
        <taxon>Bacteria</taxon>
        <taxon>Pseudomonadati</taxon>
        <taxon>Pseudomonadota</taxon>
        <taxon>Alphaproteobacteria</taxon>
        <taxon>Sphingomonadales</taxon>
        <taxon>Sphingomonadaceae</taxon>
        <taxon>Sphingomonas</taxon>
    </lineage>
</organism>
<keyword evidence="1" id="KW-0812">Transmembrane</keyword>
<protein>
    <submittedName>
        <fullName evidence="4">FecR family protein</fullName>
    </submittedName>
</protein>
<accession>A0ABW4NA52</accession>
<dbReference type="PANTHER" id="PTHR30273">
    <property type="entry name" value="PERIPLASMIC SIGNAL SENSOR AND SIGMA FACTOR ACTIVATOR FECR-RELATED"/>
    <property type="match status" value="1"/>
</dbReference>
<dbReference type="InterPro" id="IPR032623">
    <property type="entry name" value="FecR_N"/>
</dbReference>
<keyword evidence="1" id="KW-0472">Membrane</keyword>
<gene>
    <name evidence="4" type="ORF">ACFSC3_01260</name>
</gene>
<evidence type="ECO:0000313" key="5">
    <source>
        <dbReference type="Proteomes" id="UP001597283"/>
    </source>
</evidence>
<feature type="domain" description="FecR protein" evidence="2">
    <location>
        <begin position="120"/>
        <end position="211"/>
    </location>
</feature>
<name>A0ABW4NA52_9SPHN</name>
<feature type="transmembrane region" description="Helical" evidence="1">
    <location>
        <begin position="78"/>
        <end position="100"/>
    </location>
</feature>
<keyword evidence="5" id="KW-1185">Reference proteome</keyword>
<dbReference type="Pfam" id="PF16220">
    <property type="entry name" value="DUF4880"/>
    <property type="match status" value="1"/>
</dbReference>
<dbReference type="Pfam" id="PF04773">
    <property type="entry name" value="FecR"/>
    <property type="match status" value="1"/>
</dbReference>
<evidence type="ECO:0000256" key="1">
    <source>
        <dbReference type="SAM" id="Phobius"/>
    </source>
</evidence>
<dbReference type="EMBL" id="JBHUFC010000001">
    <property type="protein sequence ID" value="MFD1786190.1"/>
    <property type="molecule type" value="Genomic_DNA"/>
</dbReference>
<evidence type="ECO:0000313" key="4">
    <source>
        <dbReference type="EMBL" id="MFD1786190.1"/>
    </source>
</evidence>
<feature type="domain" description="FecR N-terminal" evidence="3">
    <location>
        <begin position="2"/>
        <end position="40"/>
    </location>
</feature>
<dbReference type="Proteomes" id="UP001597283">
    <property type="component" value="Unassembled WGS sequence"/>
</dbReference>
<reference evidence="5" key="1">
    <citation type="journal article" date="2019" name="Int. J. Syst. Evol. Microbiol.">
        <title>The Global Catalogue of Microorganisms (GCM) 10K type strain sequencing project: providing services to taxonomists for standard genome sequencing and annotation.</title>
        <authorList>
            <consortium name="The Broad Institute Genomics Platform"/>
            <consortium name="The Broad Institute Genome Sequencing Center for Infectious Disease"/>
            <person name="Wu L."/>
            <person name="Ma J."/>
        </authorList>
    </citation>
    <scope>NUCLEOTIDE SEQUENCE [LARGE SCALE GENOMIC DNA]</scope>
    <source>
        <strain evidence="5">Q85</strain>
    </source>
</reference>
<comment type="caution">
    <text evidence="4">The sequence shown here is derived from an EMBL/GenBank/DDBJ whole genome shotgun (WGS) entry which is preliminary data.</text>
</comment>
<dbReference type="PIRSF" id="PIRSF018266">
    <property type="entry name" value="FecR"/>
    <property type="match status" value="1"/>
</dbReference>
<evidence type="ECO:0000259" key="3">
    <source>
        <dbReference type="Pfam" id="PF16220"/>
    </source>
</evidence>
<dbReference type="InterPro" id="IPR012373">
    <property type="entry name" value="Ferrdict_sens_TM"/>
</dbReference>
<dbReference type="InterPro" id="IPR006860">
    <property type="entry name" value="FecR"/>
</dbReference>
<evidence type="ECO:0000259" key="2">
    <source>
        <dbReference type="Pfam" id="PF04773"/>
    </source>
</evidence>
<proteinExistence type="predicted"/>
<dbReference type="RefSeq" id="WP_380937936.1">
    <property type="nucleotide sequence ID" value="NZ_JBHUFC010000001.1"/>
</dbReference>
<dbReference type="Gene3D" id="2.60.120.1440">
    <property type="match status" value="1"/>
</dbReference>
<sequence length="329" mass="34976">MQAAYWHARLSGGGDVDDDPAFARWQQANAANGDAFARVSARHDGIRALADAPEILSLRHQTLARLAMKRQADRRMKAATGVALAIALLATPFVAFRAGWFEPTRDVAAAPSVAARGEQTFRTAVGQRLALTLGDGSRVMLDTASRVRVNYAGPERLLALDEGQAWFEVAKDRTRPFVVRAGGQRVVAHGTAFDIRVMPGRTEVMLAEGRVTVDSGRAGDAGVAMQPNQLLVAAANGTLVSRVTDPERYTSWRSGVVTFDRVPLSQAVAEMNRYSDTKLSVADAATGRIVVSGGFAAGATDAFVEALTVGFGVKGRRDAAGNMVLSAPR</sequence>